<proteinExistence type="predicted"/>
<sequence>MRDDSSSEGSDPARRVARINKGKGIKQSTGVCQEEEPISHKRFEDLAHAILRAVGSRAPESSLPPVTLNATPPQMGDQAMRSTASFNSRSSEGTRRAKRTHEDLREKLNAKKASQMAATSSGTPRVPLELVEKMENLEAQVKLLSEKQNITAAPTPMTYQSPFTIEIRKTTLLEAFAMPQIPQYSGTTDPSEHAELYRDQMLINGVDESAMCRMFTHTHGPCEVMVSLFESGVASKLAFTKQGEAEPLAEYVSRFHQEVLRTGAFGNQYTLTQFEKNLRLGKLWRSFQKKLPLSYGEARSRALQQVEMDEKCQLKFQEDKADVTKNKEKPKRVEAPIPRVLRARSPPQATLRRRGYNGQGTLRVPQPQRSPPPDQREPPPRPRYESYHPLNRSPEQIFYHIRDNGLLRPPKPMKKYPNMKRSLKYCEFHEDFGHSTAECFTLREEIESLILSGYLKEFVAGMREARKSAEQDKGKRVADGSPEREVPPGHKKGVYVRIIMGGPTLAGQSRRAIKGYSRSLSITTNIGKEVNLNEWGTPKVPHHPPPILFTEKDAEGISYPHDDAFVITLKVATGKVARTLVDTGSPVDIIFKSALDQLLIESPKITPYATPLIGFAGDMVIPKGIIMLPVTLGKVPHRVVHMIDFLIVDHPGAYNIILGRPFLVATKAVVSMHYLAMKVPAAQEVITIKGDQQSARGCYSVASKVTYQIASDPPMKRYPSGSQPTPSPSNSRVPHGDQEEPRCEVEAPLDPQILKDEKQGTSVEDLISISICATDPTKTVKVGSNLSEEQREKLITFLHEHHDVFAWSHSDMPGIPPSLSCYKLNVSPHNKPVKQKRRAFNQERYDAIEQEVDRLLAAWFIREAVYPDWVSNIVLVKKSNRKWRMCVDFTDLNKSCPKDSFPLPRVDQLVDAIAGHEMLSFMDAFSGYNQIPMYEPDQEKTTFIANRGLYCYKVMPFGLKNAGATYQQLANKIFKEQIGRTMEVYIDDMITKSVHAGEHLGHLRDTFTVLRRHQMRLNPEKCAFGVTSGKFLGFMVQQRGIEANPDKIRPVLDVKSPSTIKEVQSLAGRTPDCEEAFQELKGYLVNAPVLAKPEPGEVLLLYLTVSEHATSSVLLREDENGVQRPIYYTSKAIVDAEKRYPTSEKIILALVVSARKLRPYFQAHTIVVVTNLPLRQILQKLDMSGRLLRWSLELSSFDIIFKPRSAIKAQAVADFIAKFANDSSGEDDPRYMLDTPPTDEGEQVWEIYVDGSSNSHGSGAGVIIIDPNKVKICYALQFGFKASNNEAEYEAIIAGLRISKALRAKRVHVKSDSQLVVSQITAQYQAKEENMKGYLGKTKELMSQFCEVKVEKVPRLENSEADTLAKMVSLGVAQSSGPITTEHIPAPSVGLPKPSEVGSLSNEVLWMEPIIRYLKDGDIPSDKSEARKLKYKAAQYCLIQDTLYRRGFTLPYLKCLRSDEAKFVMREIHEGICGNHYGAQSLAQKALCQEYYWPTMWEDAKHMVRSCDKCQRFARVPHLPPEKLTVISSHWPFAMWGVDLIGPLPIGRGQAKYAIVAVDYFTKWVEAEPLTSITERKTTEFIWKNLICRFGIPYAILSDNGKQFDNEKFRSFCSELGIANRFATPAHPQSNGQVEAVNKIIKGILKKKLEERNGAWVDELPGVLWAYRTTQNTSTRETPFSLAFGVDAVIPAEIGVPSHRVEYFDEAENTSLVASNLDLVVEKKARVELRTAIYQHRISGLYEKRVRPRSFKKGDLVLRRVTQNTRVPCEGAFGANWEEPYRIDKPVGTGAYRLLHLDGTIVRHPWNAAMLRKYY</sequence>
<name>A0ACB8JRP4_CITSI</name>
<dbReference type="EMBL" id="CM039175">
    <property type="protein sequence ID" value="KAH9735060.1"/>
    <property type="molecule type" value="Genomic_DNA"/>
</dbReference>
<dbReference type="Proteomes" id="UP000829398">
    <property type="component" value="Chromosome 6"/>
</dbReference>
<gene>
    <name evidence="1" type="ORF">KPL71_017617</name>
</gene>
<evidence type="ECO:0000313" key="1">
    <source>
        <dbReference type="EMBL" id="KAH9735060.1"/>
    </source>
</evidence>
<reference evidence="2" key="1">
    <citation type="journal article" date="2023" name="Hortic. Res.">
        <title>A chromosome-level phased genome enabling allele-level studies in sweet orange: a case study on citrus Huanglongbing tolerance.</title>
        <authorList>
            <person name="Wu B."/>
            <person name="Yu Q."/>
            <person name="Deng Z."/>
            <person name="Duan Y."/>
            <person name="Luo F."/>
            <person name="Gmitter F. Jr."/>
        </authorList>
    </citation>
    <scope>NUCLEOTIDE SEQUENCE [LARGE SCALE GENOMIC DNA]</scope>
    <source>
        <strain evidence="2">cv. Valencia</strain>
    </source>
</reference>
<comment type="caution">
    <text evidence="1">The sequence shown here is derived from an EMBL/GenBank/DDBJ whole genome shotgun (WGS) entry which is preliminary data.</text>
</comment>
<protein>
    <submittedName>
        <fullName evidence="1">Ribonuclease H</fullName>
    </submittedName>
</protein>
<evidence type="ECO:0000313" key="2">
    <source>
        <dbReference type="Proteomes" id="UP000829398"/>
    </source>
</evidence>
<keyword evidence="2" id="KW-1185">Reference proteome</keyword>
<organism evidence="1 2">
    <name type="scientific">Citrus sinensis</name>
    <name type="common">Sweet orange</name>
    <name type="synonym">Citrus aurantium var. sinensis</name>
    <dbReference type="NCBI Taxonomy" id="2711"/>
    <lineage>
        <taxon>Eukaryota</taxon>
        <taxon>Viridiplantae</taxon>
        <taxon>Streptophyta</taxon>
        <taxon>Embryophyta</taxon>
        <taxon>Tracheophyta</taxon>
        <taxon>Spermatophyta</taxon>
        <taxon>Magnoliopsida</taxon>
        <taxon>eudicotyledons</taxon>
        <taxon>Gunneridae</taxon>
        <taxon>Pentapetalae</taxon>
        <taxon>rosids</taxon>
        <taxon>malvids</taxon>
        <taxon>Sapindales</taxon>
        <taxon>Rutaceae</taxon>
        <taxon>Aurantioideae</taxon>
        <taxon>Citrus</taxon>
    </lineage>
</organism>
<accession>A0ACB8JRP4</accession>